<dbReference type="PROSITE" id="PS51192">
    <property type="entry name" value="HELICASE_ATP_BIND_1"/>
    <property type="match status" value="1"/>
</dbReference>
<keyword evidence="2" id="KW-0507">mRNA processing</keyword>
<feature type="compositionally biased region" description="Basic and acidic residues" evidence="12">
    <location>
        <begin position="1"/>
        <end position="10"/>
    </location>
</feature>
<evidence type="ECO:0000256" key="1">
    <source>
        <dbReference type="ARBA" id="ARBA00012552"/>
    </source>
</evidence>
<evidence type="ECO:0000256" key="2">
    <source>
        <dbReference type="ARBA" id="ARBA00022664"/>
    </source>
</evidence>
<keyword evidence="6 11" id="KW-0067">ATP-binding</keyword>
<dbReference type="EC" id="3.6.4.13" evidence="1"/>
<evidence type="ECO:0000256" key="6">
    <source>
        <dbReference type="ARBA" id="ARBA00022840"/>
    </source>
</evidence>
<evidence type="ECO:0000256" key="10">
    <source>
        <dbReference type="PROSITE-ProRule" id="PRU00552"/>
    </source>
</evidence>
<dbReference type="GO" id="GO:0003676">
    <property type="term" value="F:nucleic acid binding"/>
    <property type="evidence" value="ECO:0007669"/>
    <property type="project" value="InterPro"/>
</dbReference>
<dbReference type="GO" id="GO:0005524">
    <property type="term" value="F:ATP binding"/>
    <property type="evidence" value="ECO:0007669"/>
    <property type="project" value="UniProtKB-KW"/>
</dbReference>
<keyword evidence="3 11" id="KW-0547">Nucleotide-binding</keyword>
<feature type="domain" description="Helicase C-terminal" evidence="14">
    <location>
        <begin position="565"/>
        <end position="724"/>
    </location>
</feature>
<dbReference type="Pfam" id="PF00270">
    <property type="entry name" value="DEAD"/>
    <property type="match status" value="1"/>
</dbReference>
<evidence type="ECO:0000256" key="3">
    <source>
        <dbReference type="ARBA" id="ARBA00022741"/>
    </source>
</evidence>
<keyword evidence="5 11" id="KW-0347">Helicase</keyword>
<feature type="domain" description="Helicase ATP-binding" evidence="13">
    <location>
        <begin position="352"/>
        <end position="554"/>
    </location>
</feature>
<comment type="catalytic activity">
    <reaction evidence="9">
        <text>ATP + H2O = ADP + phosphate + H(+)</text>
        <dbReference type="Rhea" id="RHEA:13065"/>
        <dbReference type="ChEBI" id="CHEBI:15377"/>
        <dbReference type="ChEBI" id="CHEBI:15378"/>
        <dbReference type="ChEBI" id="CHEBI:30616"/>
        <dbReference type="ChEBI" id="CHEBI:43474"/>
        <dbReference type="ChEBI" id="CHEBI:456216"/>
        <dbReference type="EC" id="3.6.4.13"/>
    </reaction>
</comment>
<evidence type="ECO:0000259" key="15">
    <source>
        <dbReference type="PROSITE" id="PS51195"/>
    </source>
</evidence>
<keyword evidence="4 11" id="KW-0378">Hydrolase</keyword>
<feature type="compositionally biased region" description="Basic and acidic residues" evidence="12">
    <location>
        <begin position="39"/>
        <end position="48"/>
    </location>
</feature>
<dbReference type="InterPro" id="IPR057479">
    <property type="entry name" value="PRP28/DDX23-like_helical"/>
</dbReference>
<evidence type="ECO:0000256" key="9">
    <source>
        <dbReference type="ARBA" id="ARBA00047984"/>
    </source>
</evidence>
<evidence type="ECO:0000259" key="13">
    <source>
        <dbReference type="PROSITE" id="PS51192"/>
    </source>
</evidence>
<dbReference type="PROSITE" id="PS00039">
    <property type="entry name" value="DEAD_ATP_HELICASE"/>
    <property type="match status" value="1"/>
</dbReference>
<dbReference type="Pfam" id="PF25430">
    <property type="entry name" value="DDX23"/>
    <property type="match status" value="1"/>
</dbReference>
<feature type="region of interest" description="Disordered" evidence="12">
    <location>
        <begin position="1"/>
        <end position="139"/>
    </location>
</feature>
<gene>
    <name evidence="16" type="ORF">ACAT0790_LOCUS11446</name>
</gene>
<dbReference type="GO" id="GO:0016787">
    <property type="term" value="F:hydrolase activity"/>
    <property type="evidence" value="ECO:0007669"/>
    <property type="project" value="UniProtKB-KW"/>
</dbReference>
<evidence type="ECO:0000256" key="7">
    <source>
        <dbReference type="ARBA" id="ARBA00023187"/>
    </source>
</evidence>
<dbReference type="FunFam" id="3.40.50.300:FF:000008">
    <property type="entry name" value="ATP-dependent RNA helicase RhlB"/>
    <property type="match status" value="1"/>
</dbReference>
<name>A0A7S1LNB1_ALECA</name>
<evidence type="ECO:0000256" key="8">
    <source>
        <dbReference type="ARBA" id="ARBA00037954"/>
    </source>
</evidence>
<dbReference type="PROSITE" id="PS51195">
    <property type="entry name" value="Q_MOTIF"/>
    <property type="match status" value="1"/>
</dbReference>
<dbReference type="GO" id="GO:0006397">
    <property type="term" value="P:mRNA processing"/>
    <property type="evidence" value="ECO:0007669"/>
    <property type="project" value="UniProtKB-KW"/>
</dbReference>
<dbReference type="Pfam" id="PF00271">
    <property type="entry name" value="Helicase_C"/>
    <property type="match status" value="1"/>
</dbReference>
<organism evidence="16">
    <name type="scientific">Alexandrium catenella</name>
    <name type="common">Red tide dinoflagellate</name>
    <name type="synonym">Gonyaulax catenella</name>
    <dbReference type="NCBI Taxonomy" id="2925"/>
    <lineage>
        <taxon>Eukaryota</taxon>
        <taxon>Sar</taxon>
        <taxon>Alveolata</taxon>
        <taxon>Dinophyceae</taxon>
        <taxon>Gonyaulacales</taxon>
        <taxon>Pyrocystaceae</taxon>
        <taxon>Alexandrium</taxon>
    </lineage>
</organism>
<dbReference type="SUPFAM" id="SSF52540">
    <property type="entry name" value="P-loop containing nucleoside triphosphate hydrolases"/>
    <property type="match status" value="1"/>
</dbReference>
<dbReference type="EMBL" id="HBGE01019118">
    <property type="protein sequence ID" value="CAD9109097.1"/>
    <property type="molecule type" value="Transcribed_RNA"/>
</dbReference>
<dbReference type="InterPro" id="IPR000629">
    <property type="entry name" value="RNA-helicase_DEAD-box_CS"/>
</dbReference>
<dbReference type="GO" id="GO:0008380">
    <property type="term" value="P:RNA splicing"/>
    <property type="evidence" value="ECO:0007669"/>
    <property type="project" value="UniProtKB-KW"/>
</dbReference>
<dbReference type="InterPro" id="IPR001650">
    <property type="entry name" value="Helicase_C-like"/>
</dbReference>
<evidence type="ECO:0000256" key="11">
    <source>
        <dbReference type="RuleBase" id="RU000492"/>
    </source>
</evidence>
<comment type="similarity">
    <text evidence="8">Belongs to the DEAD box helicase family. DDX23/PRP28 subfamily.</text>
</comment>
<sequence length="753" mass="86970">MGAEDLKRGSDGAAGTGKRQKVADPKVGKPEVMSLEQMLAKRKEEKRVPKLQFVSRTDRDKNAEKEASRQKNEAKRKAEEASKRRKDFLLQEEIERERERQREREERERERKRREEERQREREEREKERLKQREEKDNLMQTSSLAEMNLLKLPETERRERQAEKELELIKRHYLGMKEAKKKMQKPSEKFRNIFNFEWNADDDTMRGDNNPLYTKRLEPQLLFGRGYRAGIDVREQRKNNSFYEELIAKRAEYTGEDVSTFIQPAKENLSFKQRDIEQKDEHKIHWTDKPVNEMTTRDWRIFREDFQIFIRGGRVPNPMRIWAEGPLNWELLEAIHKVGYTKPTPIQMQVIPIACEMRDLIAVAETGSGKTAAYMLPILTYVKKLPPLDDTTAQDGPYAIVLAPSRELVIQIEEEAKKFGQYSSCRMVSVVGGRDAEQQAYTLRQGVECCFATPGRLCDALDKRHTVLNQCNYVVIDEADKMVDLGFEDYVRRALLAIPSSNMKAENEDEALRQEQEAMAGHRRYRITQMFSATMPPAIERMARTFLRCPAIVSVGDPGHAKKDIEQRLEFISEAKKKKRLEEQLVGAEPPIIVFVNQKKAVDVLAKSLDNSGYRVCSIHGGKSQEQREWAMNSFKEGRYDILVATDVAGRGLDIEGVTQVINFDMPKTIEDYTHRIGRTGRAGNKGLAASFVTPEDSDIFYDLTQFLKTSNQIVPPELANHPASKFKPGTLNEHGQPMGKKLSEHIVYAKK</sequence>
<evidence type="ECO:0000256" key="5">
    <source>
        <dbReference type="ARBA" id="ARBA00022806"/>
    </source>
</evidence>
<dbReference type="InterPro" id="IPR014014">
    <property type="entry name" value="RNA_helicase_DEAD_Q_motif"/>
</dbReference>
<dbReference type="InterPro" id="IPR014001">
    <property type="entry name" value="Helicase_ATP-bd"/>
</dbReference>
<dbReference type="SMART" id="SM00487">
    <property type="entry name" value="DEXDc"/>
    <property type="match status" value="1"/>
</dbReference>
<dbReference type="CDD" id="cd17945">
    <property type="entry name" value="DEADc_DDX23"/>
    <property type="match status" value="1"/>
</dbReference>
<reference evidence="16" key="1">
    <citation type="submission" date="2021-01" db="EMBL/GenBank/DDBJ databases">
        <authorList>
            <person name="Corre E."/>
            <person name="Pelletier E."/>
            <person name="Niang G."/>
            <person name="Scheremetjew M."/>
            <person name="Finn R."/>
            <person name="Kale V."/>
            <person name="Holt S."/>
            <person name="Cochrane G."/>
            <person name="Meng A."/>
            <person name="Brown T."/>
            <person name="Cohen L."/>
        </authorList>
    </citation>
    <scope>NUCLEOTIDE SEQUENCE</scope>
    <source>
        <strain evidence="16">OF101</strain>
    </source>
</reference>
<dbReference type="PROSITE" id="PS51194">
    <property type="entry name" value="HELICASE_CTER"/>
    <property type="match status" value="1"/>
</dbReference>
<dbReference type="InterPro" id="IPR011545">
    <property type="entry name" value="DEAD/DEAH_box_helicase_dom"/>
</dbReference>
<feature type="compositionally biased region" description="Basic and acidic residues" evidence="12">
    <location>
        <begin position="56"/>
        <end position="138"/>
    </location>
</feature>
<evidence type="ECO:0000313" key="16">
    <source>
        <dbReference type="EMBL" id="CAD9109097.1"/>
    </source>
</evidence>
<evidence type="ECO:0000259" key="14">
    <source>
        <dbReference type="PROSITE" id="PS51194"/>
    </source>
</evidence>
<feature type="domain" description="DEAD-box RNA helicase Q" evidence="15">
    <location>
        <begin position="321"/>
        <end position="349"/>
    </location>
</feature>
<dbReference type="Gene3D" id="3.40.50.300">
    <property type="entry name" value="P-loop containing nucleotide triphosphate hydrolases"/>
    <property type="match status" value="2"/>
</dbReference>
<keyword evidence="7" id="KW-0508">mRNA splicing</keyword>
<feature type="short sequence motif" description="Q motif" evidence="10">
    <location>
        <begin position="321"/>
        <end position="349"/>
    </location>
</feature>
<evidence type="ECO:0000256" key="4">
    <source>
        <dbReference type="ARBA" id="ARBA00022801"/>
    </source>
</evidence>
<dbReference type="InterPro" id="IPR027417">
    <property type="entry name" value="P-loop_NTPase"/>
</dbReference>
<protein>
    <recommendedName>
        <fullName evidence="1">RNA helicase</fullName>
        <ecNumber evidence="1">3.6.4.13</ecNumber>
    </recommendedName>
</protein>
<proteinExistence type="inferred from homology"/>
<accession>A0A7S1LNB1</accession>
<dbReference type="SMART" id="SM00490">
    <property type="entry name" value="HELICc"/>
    <property type="match status" value="1"/>
</dbReference>
<dbReference type="CDD" id="cd18787">
    <property type="entry name" value="SF2_C_DEAD"/>
    <property type="match status" value="1"/>
</dbReference>
<dbReference type="PANTHER" id="PTHR47958">
    <property type="entry name" value="ATP-DEPENDENT RNA HELICASE DBP3"/>
    <property type="match status" value="1"/>
</dbReference>
<evidence type="ECO:0000256" key="12">
    <source>
        <dbReference type="SAM" id="MobiDB-lite"/>
    </source>
</evidence>
<dbReference type="AlphaFoldDB" id="A0A7S1LNB1"/>
<dbReference type="GO" id="GO:0003724">
    <property type="term" value="F:RNA helicase activity"/>
    <property type="evidence" value="ECO:0007669"/>
    <property type="project" value="UniProtKB-EC"/>
</dbReference>